<sequence length="239" mass="26367">MTKAGRQTTKKFFCLWCNHGGPPRLSCASASCWFVPCASAFALVTHRPTRSQPVPSQHHTPCIVLLAREKEKAVASTSPHSQARPTPDFYRILDVDPDMEARLCQHTALPVRFTPDWPYILRTTSRIDNLTAAPVRQHPFPTVTSGLASSIALETVLLRFGRDKLTWLRAAQTAVGMSFISMITMEIAENAVDYHLTGGAVALGDPMFWTAAAVAMAAGFIAPLPYNYIRLRRFGKACH</sequence>
<accession>F0XL23</accession>
<proteinExistence type="predicted"/>
<reference evidence="3 4" key="1">
    <citation type="journal article" date="2011" name="Proc. Natl. Acad. Sci. U.S.A.">
        <title>Genome and transcriptome analyses of the mountain pine beetle-fungal symbiont Grosmannia clavigera, a lodgepole pine pathogen.</title>
        <authorList>
            <person name="DiGuistini S."/>
            <person name="Wang Y."/>
            <person name="Liao N.Y."/>
            <person name="Taylor G."/>
            <person name="Tanguay P."/>
            <person name="Feau N."/>
            <person name="Henrissat B."/>
            <person name="Chan S.K."/>
            <person name="Hesse-Orce U."/>
            <person name="Alamouti S.M."/>
            <person name="Tsui C.K.M."/>
            <person name="Docking R.T."/>
            <person name="Levasseur A."/>
            <person name="Haridas S."/>
            <person name="Robertson G."/>
            <person name="Birol I."/>
            <person name="Holt R.A."/>
            <person name="Marra M.A."/>
            <person name="Hamelin R.C."/>
            <person name="Hirst M."/>
            <person name="Jones S.J.M."/>
            <person name="Bohlmann J."/>
            <person name="Breuil C."/>
        </authorList>
    </citation>
    <scope>NUCLEOTIDE SEQUENCE [LARGE SCALE GENOMIC DNA]</scope>
    <source>
        <strain evidence="4">kw1407 / UAMH 11150</strain>
    </source>
</reference>
<dbReference type="InterPro" id="IPR025509">
    <property type="entry name" value="DUF4396"/>
</dbReference>
<keyword evidence="1" id="KW-0812">Transmembrane</keyword>
<feature type="transmembrane region" description="Helical" evidence="1">
    <location>
        <begin position="207"/>
        <end position="226"/>
    </location>
</feature>
<keyword evidence="1" id="KW-1133">Transmembrane helix</keyword>
<keyword evidence="4" id="KW-1185">Reference proteome</keyword>
<dbReference type="eggNOG" id="ENOG502S2G1">
    <property type="taxonomic scope" value="Eukaryota"/>
</dbReference>
<dbReference type="RefSeq" id="XP_014171094.1">
    <property type="nucleotide sequence ID" value="XM_014315619.1"/>
</dbReference>
<dbReference type="OrthoDB" id="2128064at2759"/>
<dbReference type="InParanoid" id="F0XL23"/>
<evidence type="ECO:0000313" key="3">
    <source>
        <dbReference type="EMBL" id="EFX01612.1"/>
    </source>
</evidence>
<feature type="transmembrane region" description="Helical" evidence="1">
    <location>
        <begin position="167"/>
        <end position="187"/>
    </location>
</feature>
<dbReference type="Pfam" id="PF14342">
    <property type="entry name" value="DUF4396"/>
    <property type="match status" value="1"/>
</dbReference>
<dbReference type="AlphaFoldDB" id="F0XL23"/>
<evidence type="ECO:0000259" key="2">
    <source>
        <dbReference type="Pfam" id="PF14342"/>
    </source>
</evidence>
<organism evidence="4">
    <name type="scientific">Grosmannia clavigera (strain kw1407 / UAMH 11150)</name>
    <name type="common">Blue stain fungus</name>
    <name type="synonym">Graphiocladiella clavigera</name>
    <dbReference type="NCBI Taxonomy" id="655863"/>
    <lineage>
        <taxon>Eukaryota</taxon>
        <taxon>Fungi</taxon>
        <taxon>Dikarya</taxon>
        <taxon>Ascomycota</taxon>
        <taxon>Pezizomycotina</taxon>
        <taxon>Sordariomycetes</taxon>
        <taxon>Sordariomycetidae</taxon>
        <taxon>Ophiostomatales</taxon>
        <taxon>Ophiostomataceae</taxon>
        <taxon>Leptographium</taxon>
    </lineage>
</organism>
<dbReference type="EMBL" id="GL629788">
    <property type="protein sequence ID" value="EFX01612.1"/>
    <property type="molecule type" value="Genomic_DNA"/>
</dbReference>
<keyword evidence="1" id="KW-0472">Membrane</keyword>
<feature type="domain" description="DUF4396" evidence="2">
    <location>
        <begin position="143"/>
        <end position="236"/>
    </location>
</feature>
<dbReference type="STRING" id="655863.F0XL23"/>
<evidence type="ECO:0000256" key="1">
    <source>
        <dbReference type="SAM" id="Phobius"/>
    </source>
</evidence>
<dbReference type="HOGENOM" id="CLU_1161245_0_0_1"/>
<name>F0XL23_GROCL</name>
<dbReference type="GeneID" id="25981693"/>
<protein>
    <recommendedName>
        <fullName evidence="2">DUF4396 domain-containing protein</fullName>
    </recommendedName>
</protein>
<dbReference type="Proteomes" id="UP000007796">
    <property type="component" value="Unassembled WGS sequence"/>
</dbReference>
<evidence type="ECO:0000313" key="4">
    <source>
        <dbReference type="Proteomes" id="UP000007796"/>
    </source>
</evidence>
<gene>
    <name evidence="3" type="ORF">CMQ_8078</name>
</gene>